<dbReference type="AlphaFoldDB" id="A0A382NJ31"/>
<name>A0A382NJ31_9ZZZZ</name>
<dbReference type="Gene3D" id="3.40.50.300">
    <property type="entry name" value="P-loop containing nucleotide triphosphate hydrolases"/>
    <property type="match status" value="1"/>
</dbReference>
<dbReference type="Pfam" id="PF01583">
    <property type="entry name" value="APS_kinase"/>
    <property type="match status" value="1"/>
</dbReference>
<dbReference type="InterPro" id="IPR059117">
    <property type="entry name" value="APS_kinase_dom"/>
</dbReference>
<evidence type="ECO:0000256" key="1">
    <source>
        <dbReference type="ARBA" id="ARBA00022679"/>
    </source>
</evidence>
<proteinExistence type="predicted"/>
<sequence length="61" mass="7036">VIVATMSIYHEIHSWNRRNCQNYFEVWVEVDLDALQKQDARSLYSHAQSGEAKNVAGLDLD</sequence>
<dbReference type="InterPro" id="IPR027417">
    <property type="entry name" value="P-loop_NTPase"/>
</dbReference>
<evidence type="ECO:0000259" key="2">
    <source>
        <dbReference type="Pfam" id="PF01583"/>
    </source>
</evidence>
<organism evidence="3">
    <name type="scientific">marine metagenome</name>
    <dbReference type="NCBI Taxonomy" id="408172"/>
    <lineage>
        <taxon>unclassified sequences</taxon>
        <taxon>metagenomes</taxon>
        <taxon>ecological metagenomes</taxon>
    </lineage>
</organism>
<reference evidence="3" key="1">
    <citation type="submission" date="2018-05" db="EMBL/GenBank/DDBJ databases">
        <authorList>
            <person name="Lanie J.A."/>
            <person name="Ng W.-L."/>
            <person name="Kazmierczak K.M."/>
            <person name="Andrzejewski T.M."/>
            <person name="Davidsen T.M."/>
            <person name="Wayne K.J."/>
            <person name="Tettelin H."/>
            <person name="Glass J.I."/>
            <person name="Rusch D."/>
            <person name="Podicherti R."/>
            <person name="Tsui H.-C.T."/>
            <person name="Winkler M.E."/>
        </authorList>
    </citation>
    <scope>NUCLEOTIDE SEQUENCE</scope>
</reference>
<feature type="domain" description="APS kinase" evidence="2">
    <location>
        <begin position="1"/>
        <end position="59"/>
    </location>
</feature>
<gene>
    <name evidence="3" type="ORF">METZ01_LOCUS313352</name>
</gene>
<keyword evidence="1" id="KW-0808">Transferase</keyword>
<feature type="non-terminal residue" evidence="3">
    <location>
        <position position="61"/>
    </location>
</feature>
<accession>A0A382NJ31</accession>
<feature type="non-terminal residue" evidence="3">
    <location>
        <position position="1"/>
    </location>
</feature>
<dbReference type="EMBL" id="UINC01100437">
    <property type="protein sequence ID" value="SVC60498.1"/>
    <property type="molecule type" value="Genomic_DNA"/>
</dbReference>
<evidence type="ECO:0000313" key="3">
    <source>
        <dbReference type="EMBL" id="SVC60498.1"/>
    </source>
</evidence>
<protein>
    <recommendedName>
        <fullName evidence="2">APS kinase domain-containing protein</fullName>
    </recommendedName>
</protein>